<keyword evidence="2" id="KW-1185">Reference proteome</keyword>
<dbReference type="EMBL" id="JAFLWW010000001">
    <property type="protein sequence ID" value="MBT1154774.1"/>
    <property type="molecule type" value="Genomic_DNA"/>
</dbReference>
<reference evidence="1" key="1">
    <citation type="journal article" date="2021" name="Microorganisms">
        <title>Phylogenomic Reconstruction and Metabolic Potential of the Genus Aminobacter.</title>
        <authorList>
            <person name="Artuso I."/>
            <person name="Turrini P."/>
            <person name="Pirolo M."/>
            <person name="Lugli G.A."/>
            <person name="Ventura M."/>
            <person name="Visca P."/>
        </authorList>
    </citation>
    <scope>NUCLEOTIDE SEQUENCE</scope>
    <source>
        <strain evidence="1">LMG 26462</strain>
    </source>
</reference>
<accession>A0A9X1D4J0</accession>
<evidence type="ECO:0000313" key="1">
    <source>
        <dbReference type="EMBL" id="MBT1154774.1"/>
    </source>
</evidence>
<dbReference type="AlphaFoldDB" id="A0A9X1D4J0"/>
<proteinExistence type="predicted"/>
<comment type="caution">
    <text evidence="1">The sequence shown here is derived from an EMBL/GenBank/DDBJ whole genome shotgun (WGS) entry which is preliminary data.</text>
</comment>
<name>A0A9X1D4J0_9HYPH</name>
<dbReference type="RefSeq" id="WP_214386216.1">
    <property type="nucleotide sequence ID" value="NZ_JAFLWW010000001.1"/>
</dbReference>
<protein>
    <submittedName>
        <fullName evidence="1">Uncharacterized protein</fullName>
    </submittedName>
</protein>
<sequence>MPTFASPTIEGVTLHDTDVIYGIYRETMIEAQRKQLDFFKRRMRGDA</sequence>
<organism evidence="1 2">
    <name type="scientific">Aminobacter anthyllidis</name>
    <dbReference type="NCBI Taxonomy" id="1035067"/>
    <lineage>
        <taxon>Bacteria</taxon>
        <taxon>Pseudomonadati</taxon>
        <taxon>Pseudomonadota</taxon>
        <taxon>Alphaproteobacteria</taxon>
        <taxon>Hyphomicrobiales</taxon>
        <taxon>Phyllobacteriaceae</taxon>
        <taxon>Aminobacter</taxon>
    </lineage>
</organism>
<dbReference type="Proteomes" id="UP001138921">
    <property type="component" value="Unassembled WGS sequence"/>
</dbReference>
<reference evidence="1" key="2">
    <citation type="submission" date="2021-03" db="EMBL/GenBank/DDBJ databases">
        <authorList>
            <person name="Artuso I."/>
            <person name="Turrini P."/>
            <person name="Pirolo M."/>
            <person name="Lugli G.A."/>
            <person name="Ventura M."/>
            <person name="Visca P."/>
        </authorList>
    </citation>
    <scope>NUCLEOTIDE SEQUENCE</scope>
    <source>
        <strain evidence="1">LMG 26462</strain>
    </source>
</reference>
<evidence type="ECO:0000313" key="2">
    <source>
        <dbReference type="Proteomes" id="UP001138921"/>
    </source>
</evidence>
<gene>
    <name evidence="1" type="ORF">J1C56_04140</name>
</gene>